<evidence type="ECO:0000313" key="1">
    <source>
        <dbReference type="EMBL" id="KAG7371346.1"/>
    </source>
</evidence>
<comment type="caution">
    <text evidence="1">The sequence shown here is derived from an EMBL/GenBank/DDBJ whole genome shotgun (WGS) entry which is preliminary data.</text>
</comment>
<organism evidence="1 2">
    <name type="scientific">Nitzschia inconspicua</name>
    <dbReference type="NCBI Taxonomy" id="303405"/>
    <lineage>
        <taxon>Eukaryota</taxon>
        <taxon>Sar</taxon>
        <taxon>Stramenopiles</taxon>
        <taxon>Ochrophyta</taxon>
        <taxon>Bacillariophyta</taxon>
        <taxon>Bacillariophyceae</taxon>
        <taxon>Bacillariophycidae</taxon>
        <taxon>Bacillariales</taxon>
        <taxon>Bacillariaceae</taxon>
        <taxon>Nitzschia</taxon>
    </lineage>
</organism>
<accession>A0A9K3M1S7</accession>
<reference evidence="1" key="2">
    <citation type="submission" date="2021-04" db="EMBL/GenBank/DDBJ databases">
        <authorList>
            <person name="Podell S."/>
        </authorList>
    </citation>
    <scope>NUCLEOTIDE SEQUENCE</scope>
    <source>
        <strain evidence="1">Hildebrandi</strain>
    </source>
</reference>
<evidence type="ECO:0000313" key="2">
    <source>
        <dbReference type="Proteomes" id="UP000693970"/>
    </source>
</evidence>
<reference evidence="1" key="1">
    <citation type="journal article" date="2021" name="Sci. Rep.">
        <title>Diploid genomic architecture of Nitzschia inconspicua, an elite biomass production diatom.</title>
        <authorList>
            <person name="Oliver A."/>
            <person name="Podell S."/>
            <person name="Pinowska A."/>
            <person name="Traller J.C."/>
            <person name="Smith S.R."/>
            <person name="McClure R."/>
            <person name="Beliaev A."/>
            <person name="Bohutskyi P."/>
            <person name="Hill E.A."/>
            <person name="Rabines A."/>
            <person name="Zheng H."/>
            <person name="Allen L.Z."/>
            <person name="Kuo A."/>
            <person name="Grigoriev I.V."/>
            <person name="Allen A.E."/>
            <person name="Hazlebeck D."/>
            <person name="Allen E.E."/>
        </authorList>
    </citation>
    <scope>NUCLEOTIDE SEQUENCE</scope>
    <source>
        <strain evidence="1">Hildebrandi</strain>
    </source>
</reference>
<dbReference type="AlphaFoldDB" id="A0A9K3M1S7"/>
<keyword evidence="2" id="KW-1185">Reference proteome</keyword>
<gene>
    <name evidence="1" type="ORF">IV203_019916</name>
</gene>
<proteinExistence type="predicted"/>
<protein>
    <submittedName>
        <fullName evidence="1">Uncharacterized protein</fullName>
    </submittedName>
</protein>
<sequence>MTRNFSQTVLRDTIFFTNAQQEATNKQSLQAITENAIAKATLVAKSALDPKCTMRYYTSVFLPSVTYPLPTCSNPEKHRYNRHRKRFKPTVQRIIATLPQSSYPVECLEGHYGFYVPRGQHNVLKEPSPPTPACFEEFLDSQPEWSRDMLGTVESKFSYEEIASKLRESQHHPSSACDGSGANNQGTFGWSMNLKNGTTIIEGSGPAYGSPMDSYRAAAYGKCSILQFLFLLREYYDLTLAPMQVYCDNEAFVKNVDKAREQSRPQFPNDALKASWDVLQAVVRLAKLLPQITFHHIKGNQDTQVALDKLSRPAKLNVQADKLAGS</sequence>
<dbReference type="Proteomes" id="UP000693970">
    <property type="component" value="Unassembled WGS sequence"/>
</dbReference>
<dbReference type="EMBL" id="JAGRRH010000004">
    <property type="protein sequence ID" value="KAG7371346.1"/>
    <property type="molecule type" value="Genomic_DNA"/>
</dbReference>
<name>A0A9K3M1S7_9STRA</name>